<evidence type="ECO:0000259" key="13">
    <source>
        <dbReference type="Pfam" id="PF00912"/>
    </source>
</evidence>
<dbReference type="STRING" id="991905.SL003B_1885"/>
<evidence type="ECO:0000256" key="5">
    <source>
        <dbReference type="ARBA" id="ARBA00022670"/>
    </source>
</evidence>
<keyword evidence="6" id="KW-0328">Glycosyltransferase</keyword>
<evidence type="ECO:0000313" key="16">
    <source>
        <dbReference type="Proteomes" id="UP000008130"/>
    </source>
</evidence>
<dbReference type="Pfam" id="PF00912">
    <property type="entry name" value="Transgly"/>
    <property type="match status" value="1"/>
</dbReference>
<accession>F2IW29</accession>
<comment type="catalytic activity">
    <reaction evidence="11">
        <text>[GlcNAc-(1-&gt;4)-Mur2Ac(oyl-L-Ala-gamma-D-Glu-L-Lys-D-Ala-D-Ala)](n)-di-trans,octa-cis-undecaprenyl diphosphate + beta-D-GlcNAc-(1-&gt;4)-Mur2Ac(oyl-L-Ala-gamma-D-Glu-L-Lys-D-Ala-D-Ala)-di-trans,octa-cis-undecaprenyl diphosphate = [GlcNAc-(1-&gt;4)-Mur2Ac(oyl-L-Ala-gamma-D-Glu-L-Lys-D-Ala-D-Ala)](n+1)-di-trans,octa-cis-undecaprenyl diphosphate + di-trans,octa-cis-undecaprenyl diphosphate + H(+)</text>
        <dbReference type="Rhea" id="RHEA:23708"/>
        <dbReference type="Rhea" id="RHEA-COMP:9602"/>
        <dbReference type="Rhea" id="RHEA-COMP:9603"/>
        <dbReference type="ChEBI" id="CHEBI:15378"/>
        <dbReference type="ChEBI" id="CHEBI:58405"/>
        <dbReference type="ChEBI" id="CHEBI:60033"/>
        <dbReference type="ChEBI" id="CHEBI:78435"/>
        <dbReference type="EC" id="2.4.99.28"/>
    </reaction>
</comment>
<evidence type="ECO:0000313" key="15">
    <source>
        <dbReference type="EMBL" id="ADZ70311.1"/>
    </source>
</evidence>
<dbReference type="PANTHER" id="PTHR32282">
    <property type="entry name" value="BINDING PROTEIN TRANSPEPTIDASE, PUTATIVE-RELATED"/>
    <property type="match status" value="1"/>
</dbReference>
<evidence type="ECO:0000256" key="6">
    <source>
        <dbReference type="ARBA" id="ARBA00022676"/>
    </source>
</evidence>
<dbReference type="GO" id="GO:0008658">
    <property type="term" value="F:penicillin binding"/>
    <property type="evidence" value="ECO:0007669"/>
    <property type="project" value="InterPro"/>
</dbReference>
<evidence type="ECO:0000256" key="9">
    <source>
        <dbReference type="ARBA" id="ARBA00023268"/>
    </source>
</evidence>
<dbReference type="Gene3D" id="1.10.3810.10">
    <property type="entry name" value="Biosynthetic peptidoglycan transglycosylase-like"/>
    <property type="match status" value="1"/>
</dbReference>
<keyword evidence="16" id="KW-1185">Reference proteome</keyword>
<dbReference type="SUPFAM" id="SSF53955">
    <property type="entry name" value="Lysozyme-like"/>
    <property type="match status" value="1"/>
</dbReference>
<evidence type="ECO:0000256" key="7">
    <source>
        <dbReference type="ARBA" id="ARBA00022679"/>
    </source>
</evidence>
<dbReference type="InterPro" id="IPR001264">
    <property type="entry name" value="Glyco_trans_51"/>
</dbReference>
<evidence type="ECO:0000256" key="11">
    <source>
        <dbReference type="ARBA" id="ARBA00049902"/>
    </source>
</evidence>
<dbReference type="GO" id="GO:0004180">
    <property type="term" value="F:carboxypeptidase activity"/>
    <property type="evidence" value="ECO:0007669"/>
    <property type="project" value="UniProtKB-KW"/>
</dbReference>
<dbReference type="eggNOG" id="COG4953">
    <property type="taxonomic scope" value="Bacteria"/>
</dbReference>
<evidence type="ECO:0000259" key="14">
    <source>
        <dbReference type="Pfam" id="PF06832"/>
    </source>
</evidence>
<dbReference type="UniPathway" id="UPA00219"/>
<dbReference type="EMBL" id="CP002568">
    <property type="protein sequence ID" value="ADZ70311.1"/>
    <property type="molecule type" value="Genomic_DNA"/>
</dbReference>
<dbReference type="InterPro" id="IPR011815">
    <property type="entry name" value="PBP_1c"/>
</dbReference>
<evidence type="ECO:0000256" key="8">
    <source>
        <dbReference type="ARBA" id="ARBA00022801"/>
    </source>
</evidence>
<feature type="domain" description="Penicillin-binding C-terminal" evidence="14">
    <location>
        <begin position="597"/>
        <end position="682"/>
    </location>
</feature>
<reference evidence="15 16" key="1">
    <citation type="journal article" date="2011" name="J. Bacteriol.">
        <title>Complete genome sequence of Polymorphum gilvum SL003B-26A1T, a crude oil-degrading bacterium from oil-polluted saline soil.</title>
        <authorList>
            <person name="Li S.G."/>
            <person name="Tang Y.Q."/>
            <person name="Nie Y."/>
            <person name="Cai M."/>
            <person name="Wu X.L."/>
        </authorList>
    </citation>
    <scope>NUCLEOTIDE SEQUENCE [LARGE SCALE GENOMIC DNA]</scope>
    <source>
        <strain evidence="16">LMG 25793 / CGMCC 1.9160 / SL003B-26A1</strain>
    </source>
</reference>
<dbReference type="InterPro" id="IPR009647">
    <property type="entry name" value="PBP_C"/>
</dbReference>
<keyword evidence="9" id="KW-0511">Multifunctional enzyme</keyword>
<proteinExistence type="inferred from homology"/>
<organism evidence="15 16">
    <name type="scientific">Polymorphum gilvum (strain LMG 25793 / CGMCC 1.9160 / SL003B-26A1)</name>
    <dbReference type="NCBI Taxonomy" id="991905"/>
    <lineage>
        <taxon>Bacteria</taxon>
        <taxon>Pseudomonadati</taxon>
        <taxon>Pseudomonadota</taxon>
        <taxon>Alphaproteobacteria</taxon>
        <taxon>Rhodobacterales</taxon>
        <taxon>Paracoccaceae</taxon>
        <taxon>Polymorphum</taxon>
    </lineage>
</organism>
<dbReference type="Gene3D" id="3.40.710.10">
    <property type="entry name" value="DD-peptidase/beta-lactamase superfamily"/>
    <property type="match status" value="1"/>
</dbReference>
<evidence type="ECO:0000256" key="3">
    <source>
        <dbReference type="ARBA" id="ARBA00007739"/>
    </source>
</evidence>
<evidence type="ECO:0000256" key="10">
    <source>
        <dbReference type="ARBA" id="ARBA00044770"/>
    </source>
</evidence>
<dbReference type="NCBIfam" id="TIGR02073">
    <property type="entry name" value="PBP_1c"/>
    <property type="match status" value="1"/>
</dbReference>
<protein>
    <recommendedName>
        <fullName evidence="10">peptidoglycan glycosyltransferase</fullName>
        <ecNumber evidence="10">2.4.99.28</ecNumber>
    </recommendedName>
</protein>
<dbReference type="Pfam" id="PF06832">
    <property type="entry name" value="BiPBP_C"/>
    <property type="match status" value="1"/>
</dbReference>
<sequence length="686" mass="72872">MAVAGLAVAAAGFVALDVARAPDLPGLAEISVSRVVLDRNDRLLRAFVTADERWRLPVSLRTVDPLLIDMLIAYEDRRFRDHLGVDPLALIRAGFQALANGRTVSGGSTLTMQVVRLLRETPTRTLTGKYRQMVDALALERRLAKDDILALYLLRAPYGGNLEGIRAASLVWLGKEPWRLTPAEAALLVALPQAPESRRPDRFIPAARRARDRVLERAAAAGVIDRDTAEAAKREAIPTLRRPMPMLAAHLAREVVVAAPERIEHRLTLDRDLQAALEDLLSRKVAALGPRLSGALVVADHASGDILALAGSPGLLDDDRLGHIDMTRAVRSPGSTLKPLIYGLAFEQGVAHPESYIEDRPIRIAGYDPTNFDRAFQGTVTAREALQLSLNIPAVRLLDAVGPAQLTSRLRRAGARPVLPAGLTPGLAVGLGGVGLTLRELTGLYASLGHGGAARPLRYDRDESLPVPGLAAPVLDRAAAWQVSDILLGAPRPDTAADGGIAFKTGTAYGYRDAFALGFDGRHVVGVWTGRPDGSPVPGMTGLSAAAPILFEAFHRLGAQRVALPAPPPGVLLAATANLPPPLRHARVRSVEGATPTRGDVRIAHPPDGAEVDLGLVGGATAQKSAALVAKVRGGSGPYTWFANGTPVASGPFLTRFVWQPDGPGHATIMVVDGRGRTDRIDVILR</sequence>
<dbReference type="InterPro" id="IPR023346">
    <property type="entry name" value="Lysozyme-like_dom_sf"/>
</dbReference>
<dbReference type="AlphaFoldDB" id="F2IW29"/>
<comment type="pathway">
    <text evidence="1">Cell wall biogenesis; peptidoglycan biosynthesis.</text>
</comment>
<dbReference type="GO" id="GO:0006508">
    <property type="term" value="P:proteolysis"/>
    <property type="evidence" value="ECO:0007669"/>
    <property type="project" value="UniProtKB-KW"/>
</dbReference>
<dbReference type="InterPro" id="IPR036950">
    <property type="entry name" value="PBP_transglycosylase"/>
</dbReference>
<keyword evidence="5" id="KW-0645">Protease</keyword>
<dbReference type="InterPro" id="IPR001460">
    <property type="entry name" value="PCN-bd_Tpept"/>
</dbReference>
<dbReference type="Pfam" id="PF00905">
    <property type="entry name" value="Transpeptidase"/>
    <property type="match status" value="1"/>
</dbReference>
<feature type="domain" description="Penicillin-binding protein transpeptidase" evidence="12">
    <location>
        <begin position="294"/>
        <end position="511"/>
    </location>
</feature>
<dbReference type="InterPro" id="IPR050396">
    <property type="entry name" value="Glycosyltr_51/Transpeptidase"/>
</dbReference>
<keyword evidence="8" id="KW-0378">Hydrolase</keyword>
<dbReference type="HOGENOM" id="CLU_006354_7_3_5"/>
<dbReference type="SUPFAM" id="SSF56601">
    <property type="entry name" value="beta-lactamase/transpeptidase-like"/>
    <property type="match status" value="1"/>
</dbReference>
<dbReference type="GO" id="GO:0030288">
    <property type="term" value="C:outer membrane-bounded periplasmic space"/>
    <property type="evidence" value="ECO:0007669"/>
    <property type="project" value="TreeGrafter"/>
</dbReference>
<dbReference type="GO" id="GO:0009252">
    <property type="term" value="P:peptidoglycan biosynthetic process"/>
    <property type="evidence" value="ECO:0007669"/>
    <property type="project" value="UniProtKB-UniPathway"/>
</dbReference>
<evidence type="ECO:0000259" key="12">
    <source>
        <dbReference type="Pfam" id="PF00905"/>
    </source>
</evidence>
<dbReference type="GO" id="GO:0008955">
    <property type="term" value="F:peptidoglycan glycosyltransferase activity"/>
    <property type="evidence" value="ECO:0007669"/>
    <property type="project" value="UniProtKB-EC"/>
</dbReference>
<evidence type="ECO:0000256" key="2">
    <source>
        <dbReference type="ARBA" id="ARBA00007090"/>
    </source>
</evidence>
<dbReference type="PATRIC" id="fig|991905.3.peg.1933"/>
<dbReference type="KEGG" id="pgv:SL003B_1885"/>
<dbReference type="Proteomes" id="UP000008130">
    <property type="component" value="Chromosome"/>
</dbReference>
<dbReference type="PANTHER" id="PTHR32282:SF15">
    <property type="entry name" value="PENICILLIN-BINDING PROTEIN 1C"/>
    <property type="match status" value="1"/>
</dbReference>
<name>F2IW29_POLGS</name>
<keyword evidence="4" id="KW-0121">Carboxypeptidase</keyword>
<dbReference type="InterPro" id="IPR012338">
    <property type="entry name" value="Beta-lactam/transpept-like"/>
</dbReference>
<evidence type="ECO:0000256" key="4">
    <source>
        <dbReference type="ARBA" id="ARBA00022645"/>
    </source>
</evidence>
<dbReference type="EC" id="2.4.99.28" evidence="10"/>
<comment type="similarity">
    <text evidence="3">In the N-terminal section; belongs to the glycosyltransferase 51 family.</text>
</comment>
<keyword evidence="7" id="KW-0808">Transferase</keyword>
<evidence type="ECO:0000256" key="1">
    <source>
        <dbReference type="ARBA" id="ARBA00004752"/>
    </source>
</evidence>
<gene>
    <name evidence="15" type="ordered locus">SL003B_1885</name>
</gene>
<comment type="similarity">
    <text evidence="2">In the C-terminal section; belongs to the transpeptidase family.</text>
</comment>
<feature type="domain" description="Glycosyl transferase family 51" evidence="13">
    <location>
        <begin position="50"/>
        <end position="217"/>
    </location>
</feature>